<evidence type="ECO:0000313" key="3">
    <source>
        <dbReference type="EMBL" id="EKX48177.1"/>
    </source>
</evidence>
<dbReference type="HOGENOM" id="CLU_1520656_0_0_1"/>
<evidence type="ECO:0000313" key="4">
    <source>
        <dbReference type="EnsemblProtists" id="EKX48177"/>
    </source>
</evidence>
<proteinExistence type="predicted"/>
<dbReference type="EnsemblProtists" id="EKX48177">
    <property type="protein sequence ID" value="EKX48177"/>
    <property type="gene ID" value="GUITHDRAFT_106252"/>
</dbReference>
<dbReference type="RefSeq" id="XP_005835157.1">
    <property type="nucleotide sequence ID" value="XM_005835100.1"/>
</dbReference>
<accession>L1JIM5</accession>
<evidence type="ECO:0000313" key="5">
    <source>
        <dbReference type="Proteomes" id="UP000011087"/>
    </source>
</evidence>
<dbReference type="KEGG" id="gtt:GUITHDRAFT_106252"/>
<gene>
    <name evidence="3" type="ORF">GUITHDRAFT_106252</name>
</gene>
<feature type="compositionally biased region" description="Basic and acidic residues" evidence="2">
    <location>
        <begin position="25"/>
        <end position="45"/>
    </location>
</feature>
<reference evidence="3 5" key="1">
    <citation type="journal article" date="2012" name="Nature">
        <title>Algal genomes reveal evolutionary mosaicism and the fate of nucleomorphs.</title>
        <authorList>
            <consortium name="DOE Joint Genome Institute"/>
            <person name="Curtis B.A."/>
            <person name="Tanifuji G."/>
            <person name="Burki F."/>
            <person name="Gruber A."/>
            <person name="Irimia M."/>
            <person name="Maruyama S."/>
            <person name="Arias M.C."/>
            <person name="Ball S.G."/>
            <person name="Gile G.H."/>
            <person name="Hirakawa Y."/>
            <person name="Hopkins J.F."/>
            <person name="Kuo A."/>
            <person name="Rensing S.A."/>
            <person name="Schmutz J."/>
            <person name="Symeonidi A."/>
            <person name="Elias M."/>
            <person name="Eveleigh R.J."/>
            <person name="Herman E.K."/>
            <person name="Klute M.J."/>
            <person name="Nakayama T."/>
            <person name="Obornik M."/>
            <person name="Reyes-Prieto A."/>
            <person name="Armbrust E.V."/>
            <person name="Aves S.J."/>
            <person name="Beiko R.G."/>
            <person name="Coutinho P."/>
            <person name="Dacks J.B."/>
            <person name="Durnford D.G."/>
            <person name="Fast N.M."/>
            <person name="Green B.R."/>
            <person name="Grisdale C.J."/>
            <person name="Hempel F."/>
            <person name="Henrissat B."/>
            <person name="Hoppner M.P."/>
            <person name="Ishida K."/>
            <person name="Kim E."/>
            <person name="Koreny L."/>
            <person name="Kroth P.G."/>
            <person name="Liu Y."/>
            <person name="Malik S.B."/>
            <person name="Maier U.G."/>
            <person name="McRose D."/>
            <person name="Mock T."/>
            <person name="Neilson J.A."/>
            <person name="Onodera N.T."/>
            <person name="Poole A.M."/>
            <person name="Pritham E.J."/>
            <person name="Richards T.A."/>
            <person name="Rocap G."/>
            <person name="Roy S.W."/>
            <person name="Sarai C."/>
            <person name="Schaack S."/>
            <person name="Shirato S."/>
            <person name="Slamovits C.H."/>
            <person name="Spencer D.F."/>
            <person name="Suzuki S."/>
            <person name="Worden A.Z."/>
            <person name="Zauner S."/>
            <person name="Barry K."/>
            <person name="Bell C."/>
            <person name="Bharti A.K."/>
            <person name="Crow J.A."/>
            <person name="Grimwood J."/>
            <person name="Kramer R."/>
            <person name="Lindquist E."/>
            <person name="Lucas S."/>
            <person name="Salamov A."/>
            <person name="McFadden G.I."/>
            <person name="Lane C.E."/>
            <person name="Keeling P.J."/>
            <person name="Gray M.W."/>
            <person name="Grigoriev I.V."/>
            <person name="Archibald J.M."/>
        </authorList>
    </citation>
    <scope>NUCLEOTIDE SEQUENCE</scope>
    <source>
        <strain evidence="3 5">CCMP2712</strain>
    </source>
</reference>
<keyword evidence="1" id="KW-0175">Coiled coil</keyword>
<dbReference type="Proteomes" id="UP000011087">
    <property type="component" value="Unassembled WGS sequence"/>
</dbReference>
<reference evidence="4" key="3">
    <citation type="submission" date="2015-06" db="UniProtKB">
        <authorList>
            <consortium name="EnsemblProtists"/>
        </authorList>
    </citation>
    <scope>IDENTIFICATION</scope>
</reference>
<dbReference type="AlphaFoldDB" id="L1JIM5"/>
<keyword evidence="5" id="KW-1185">Reference proteome</keyword>
<dbReference type="EMBL" id="JH992987">
    <property type="protein sequence ID" value="EKX48177.1"/>
    <property type="molecule type" value="Genomic_DNA"/>
</dbReference>
<feature type="coiled-coil region" evidence="1">
    <location>
        <begin position="58"/>
        <end position="89"/>
    </location>
</feature>
<dbReference type="PaxDb" id="55529-EKX48177"/>
<protein>
    <submittedName>
        <fullName evidence="3 4">Uncharacterized protein</fullName>
    </submittedName>
</protein>
<organism evidence="3">
    <name type="scientific">Guillardia theta (strain CCMP2712)</name>
    <name type="common">Cryptophyte</name>
    <dbReference type="NCBI Taxonomy" id="905079"/>
    <lineage>
        <taxon>Eukaryota</taxon>
        <taxon>Cryptophyceae</taxon>
        <taxon>Pyrenomonadales</taxon>
        <taxon>Geminigeraceae</taxon>
        <taxon>Guillardia</taxon>
    </lineage>
</organism>
<name>L1JIM5_GUITC</name>
<dbReference type="GeneID" id="17304622"/>
<feature type="region of interest" description="Disordered" evidence="2">
    <location>
        <begin position="22"/>
        <end position="45"/>
    </location>
</feature>
<sequence>MLTPCLLVCLHGRCAVRHIRGGGRRKNEQPTRLEPEEKKNKEMKKERYRRYREIMMKSKQYKAEKKKSKAEYDKKREELDAEYDSIKLMLTPIMSSQTSRRVPGSVFDEIRKEMRAIAAEPPRQSQELTEEDKAFLQRMKEKDEDEPVNERLERFRATRRLRRMEERKSRREEQQAG</sequence>
<evidence type="ECO:0000256" key="2">
    <source>
        <dbReference type="SAM" id="MobiDB-lite"/>
    </source>
</evidence>
<reference evidence="5" key="2">
    <citation type="submission" date="2012-11" db="EMBL/GenBank/DDBJ databases">
        <authorList>
            <person name="Kuo A."/>
            <person name="Curtis B.A."/>
            <person name="Tanifuji G."/>
            <person name="Burki F."/>
            <person name="Gruber A."/>
            <person name="Irimia M."/>
            <person name="Maruyama S."/>
            <person name="Arias M.C."/>
            <person name="Ball S.G."/>
            <person name="Gile G.H."/>
            <person name="Hirakawa Y."/>
            <person name="Hopkins J.F."/>
            <person name="Rensing S.A."/>
            <person name="Schmutz J."/>
            <person name="Symeonidi A."/>
            <person name="Elias M."/>
            <person name="Eveleigh R.J."/>
            <person name="Herman E.K."/>
            <person name="Klute M.J."/>
            <person name="Nakayama T."/>
            <person name="Obornik M."/>
            <person name="Reyes-Prieto A."/>
            <person name="Armbrust E.V."/>
            <person name="Aves S.J."/>
            <person name="Beiko R.G."/>
            <person name="Coutinho P."/>
            <person name="Dacks J.B."/>
            <person name="Durnford D.G."/>
            <person name="Fast N.M."/>
            <person name="Green B.R."/>
            <person name="Grisdale C."/>
            <person name="Hempe F."/>
            <person name="Henrissat B."/>
            <person name="Hoppner M.P."/>
            <person name="Ishida K.-I."/>
            <person name="Kim E."/>
            <person name="Koreny L."/>
            <person name="Kroth P.G."/>
            <person name="Liu Y."/>
            <person name="Malik S.-B."/>
            <person name="Maier U.G."/>
            <person name="McRose D."/>
            <person name="Mock T."/>
            <person name="Neilson J.A."/>
            <person name="Onodera N.T."/>
            <person name="Poole A.M."/>
            <person name="Pritham E.J."/>
            <person name="Richards T.A."/>
            <person name="Rocap G."/>
            <person name="Roy S.W."/>
            <person name="Sarai C."/>
            <person name="Schaack S."/>
            <person name="Shirato S."/>
            <person name="Slamovits C.H."/>
            <person name="Spencer D.F."/>
            <person name="Suzuki S."/>
            <person name="Worden A.Z."/>
            <person name="Zauner S."/>
            <person name="Barry K."/>
            <person name="Bell C."/>
            <person name="Bharti A.K."/>
            <person name="Crow J.A."/>
            <person name="Grimwood J."/>
            <person name="Kramer R."/>
            <person name="Lindquist E."/>
            <person name="Lucas S."/>
            <person name="Salamov A."/>
            <person name="McFadden G.I."/>
            <person name="Lane C.E."/>
            <person name="Keeling P.J."/>
            <person name="Gray M.W."/>
            <person name="Grigoriev I.V."/>
            <person name="Archibald J.M."/>
        </authorList>
    </citation>
    <scope>NUCLEOTIDE SEQUENCE</scope>
    <source>
        <strain evidence="5">CCMP2712</strain>
    </source>
</reference>
<evidence type="ECO:0000256" key="1">
    <source>
        <dbReference type="SAM" id="Coils"/>
    </source>
</evidence>